<protein>
    <submittedName>
        <fullName evidence="5">50S ribosomal protein L3 N(5)-glutamine methyltransferase</fullName>
        <ecNumber evidence="5">2.1.1.298</ecNumber>
    </submittedName>
</protein>
<dbReference type="PANTHER" id="PTHR47806">
    <property type="entry name" value="50S RIBOSOMAL PROTEIN L3 GLUTAMINE METHYLTRANSFERASE"/>
    <property type="match status" value="1"/>
</dbReference>
<dbReference type="PANTHER" id="PTHR47806:SF1">
    <property type="entry name" value="RIBOSOMAL PROTEIN UL3 GLUTAMINE METHYLTRANSFERASE"/>
    <property type="match status" value="1"/>
</dbReference>
<dbReference type="InterPro" id="IPR002052">
    <property type="entry name" value="DNA_methylase_N6_adenine_CS"/>
</dbReference>
<dbReference type="RefSeq" id="WP_243477383.1">
    <property type="nucleotide sequence ID" value="NZ_CP063982.1"/>
</dbReference>
<dbReference type="Pfam" id="PF05175">
    <property type="entry name" value="MTS"/>
    <property type="match status" value="1"/>
</dbReference>
<evidence type="ECO:0000256" key="3">
    <source>
        <dbReference type="ARBA" id="ARBA00022691"/>
    </source>
</evidence>
<dbReference type="PIRSF" id="PIRSF037167">
    <property type="entry name" value="Mtase_YfcB_prd"/>
    <property type="match status" value="1"/>
</dbReference>
<proteinExistence type="predicted"/>
<sequence>MPDSTDVLVTVRDWLRFAVSQMHRHEVHVGQGTQSIWDDAVFLVLRTLDLPIDQLEPFLDARLLPEECEQLKQNIDQRCLERIPTAYLVNEAWLSGYRFQVDPQVLIPRSPISELLSVQLEPWLEAPELVYRIADICTGSGCLAILAALNFPQAQVDATDVSESALELAQANIADYDLEDRVQLFEGHLLEALPDGQRYDLIICNPPYVNASSMSALPAEFEHEPSLALAGGSDGMDLIRELMVEVGSRLNEDGILILEVGHEADHFEAAFPDLEPLWLDTAATQRNIMLLRAEQLQT</sequence>
<dbReference type="InterPro" id="IPR007848">
    <property type="entry name" value="Small_mtfrase_dom"/>
</dbReference>
<dbReference type="CDD" id="cd02440">
    <property type="entry name" value="AdoMet_MTases"/>
    <property type="match status" value="1"/>
</dbReference>
<feature type="domain" description="Methyltransferase small" evidence="4">
    <location>
        <begin position="130"/>
        <end position="213"/>
    </location>
</feature>
<dbReference type="InterPro" id="IPR004556">
    <property type="entry name" value="HemK-like"/>
</dbReference>
<keyword evidence="1 5" id="KW-0489">Methyltransferase</keyword>
<dbReference type="GO" id="GO:0008168">
    <property type="term" value="F:methyltransferase activity"/>
    <property type="evidence" value="ECO:0007669"/>
    <property type="project" value="UniProtKB-KW"/>
</dbReference>
<dbReference type="PROSITE" id="PS00092">
    <property type="entry name" value="N6_MTASE"/>
    <property type="match status" value="1"/>
</dbReference>
<organism evidence="5 6">
    <name type="scientific">Orrella daihaiensis</name>
    <dbReference type="NCBI Taxonomy" id="2782176"/>
    <lineage>
        <taxon>Bacteria</taxon>
        <taxon>Pseudomonadati</taxon>
        <taxon>Pseudomonadota</taxon>
        <taxon>Betaproteobacteria</taxon>
        <taxon>Burkholderiales</taxon>
        <taxon>Alcaligenaceae</taxon>
        <taxon>Orrella</taxon>
    </lineage>
</organism>
<dbReference type="InterPro" id="IPR017127">
    <property type="entry name" value="Ribosome_uL3_MTase"/>
</dbReference>
<accession>A0ABY4AMK0</accession>
<keyword evidence="5" id="KW-0687">Ribonucleoprotein</keyword>
<gene>
    <name evidence="5" type="primary">prmB</name>
    <name evidence="5" type="ORF">DHf2319_07070</name>
</gene>
<dbReference type="NCBIfam" id="TIGR03533">
    <property type="entry name" value="L3_gln_methyl"/>
    <property type="match status" value="1"/>
</dbReference>
<name>A0ABY4AMK0_9BURK</name>
<keyword evidence="5" id="KW-0689">Ribosomal protein</keyword>
<evidence type="ECO:0000259" key="4">
    <source>
        <dbReference type="Pfam" id="PF05175"/>
    </source>
</evidence>
<dbReference type="GO" id="GO:0032259">
    <property type="term" value="P:methylation"/>
    <property type="evidence" value="ECO:0007669"/>
    <property type="project" value="UniProtKB-KW"/>
</dbReference>
<keyword evidence="2 5" id="KW-0808">Transferase</keyword>
<dbReference type="SUPFAM" id="SSF53335">
    <property type="entry name" value="S-adenosyl-L-methionine-dependent methyltransferases"/>
    <property type="match status" value="1"/>
</dbReference>
<evidence type="ECO:0000256" key="2">
    <source>
        <dbReference type="ARBA" id="ARBA00022679"/>
    </source>
</evidence>
<evidence type="ECO:0000313" key="6">
    <source>
        <dbReference type="Proteomes" id="UP000831607"/>
    </source>
</evidence>
<dbReference type="GO" id="GO:0005840">
    <property type="term" value="C:ribosome"/>
    <property type="evidence" value="ECO:0007669"/>
    <property type="project" value="UniProtKB-KW"/>
</dbReference>
<evidence type="ECO:0000313" key="5">
    <source>
        <dbReference type="EMBL" id="UOD49264.1"/>
    </source>
</evidence>
<dbReference type="NCBIfam" id="TIGR00536">
    <property type="entry name" value="hemK_fam"/>
    <property type="match status" value="1"/>
</dbReference>
<keyword evidence="6" id="KW-1185">Reference proteome</keyword>
<reference evidence="5 6" key="1">
    <citation type="submission" date="2020-11" db="EMBL/GenBank/DDBJ databases">
        <title>Algicoccus daihaiensis sp.nov., isolated from Daihai Lake in Inner Mongolia.</title>
        <authorList>
            <person name="Kai J."/>
        </authorList>
    </citation>
    <scope>NUCLEOTIDE SEQUENCE [LARGE SCALE GENOMIC DNA]</scope>
    <source>
        <strain evidence="6">f23</strain>
    </source>
</reference>
<dbReference type="EMBL" id="CP063982">
    <property type="protein sequence ID" value="UOD49264.1"/>
    <property type="molecule type" value="Genomic_DNA"/>
</dbReference>
<keyword evidence="3" id="KW-0949">S-adenosyl-L-methionine</keyword>
<evidence type="ECO:0000256" key="1">
    <source>
        <dbReference type="ARBA" id="ARBA00022603"/>
    </source>
</evidence>
<dbReference type="Proteomes" id="UP000831607">
    <property type="component" value="Chromosome"/>
</dbReference>
<dbReference type="Gene3D" id="3.40.50.150">
    <property type="entry name" value="Vaccinia Virus protein VP39"/>
    <property type="match status" value="1"/>
</dbReference>
<dbReference type="EC" id="2.1.1.298" evidence="5"/>
<dbReference type="InterPro" id="IPR029063">
    <property type="entry name" value="SAM-dependent_MTases_sf"/>
</dbReference>